<keyword evidence="3" id="KW-0805">Transcription regulation</keyword>
<gene>
    <name evidence="11" type="primary">ompR_4</name>
    <name evidence="11" type="ORF">AVE30378_01745</name>
    <name evidence="12" type="ORF">WHX56_15725</name>
</gene>
<dbReference type="PROSITE" id="PS50110">
    <property type="entry name" value="RESPONSE_REGULATORY"/>
    <property type="match status" value="1"/>
</dbReference>
<reference evidence="12 14" key="2">
    <citation type="submission" date="2024-03" db="EMBL/GenBank/DDBJ databases">
        <title>Reference genomes for the five species model microbial community.</title>
        <authorList>
            <person name="Padfield D."/>
        </authorList>
    </citation>
    <scope>NUCLEOTIDE SEQUENCE [LARGE SCALE GENOMIC DNA]</scope>
    <source>
        <strain evidence="12 14">AB1</strain>
    </source>
</reference>
<dbReference type="EMBL" id="UFQC01000008">
    <property type="protein sequence ID" value="SSW65739.1"/>
    <property type="molecule type" value="Genomic_DNA"/>
</dbReference>
<feature type="modified residue" description="4-aspartylphosphate" evidence="6">
    <location>
        <position position="52"/>
    </location>
</feature>
<dbReference type="InterPro" id="IPR001789">
    <property type="entry name" value="Sig_transdc_resp-reg_receiver"/>
</dbReference>
<feature type="domain" description="OTU" evidence="9">
    <location>
        <begin position="212"/>
        <end position="232"/>
    </location>
</feature>
<keyword evidence="4 7" id="KW-0238">DNA-binding</keyword>
<dbReference type="InterPro" id="IPR036388">
    <property type="entry name" value="WH-like_DNA-bd_sf"/>
</dbReference>
<keyword evidence="1 6" id="KW-0597">Phosphoprotein</keyword>
<dbReference type="SMART" id="SM00448">
    <property type="entry name" value="REC"/>
    <property type="match status" value="1"/>
</dbReference>
<evidence type="ECO:0000313" key="14">
    <source>
        <dbReference type="Proteomes" id="UP001456224"/>
    </source>
</evidence>
<dbReference type="Pfam" id="PF00072">
    <property type="entry name" value="Response_reg"/>
    <property type="match status" value="1"/>
</dbReference>
<dbReference type="GO" id="GO:0032993">
    <property type="term" value="C:protein-DNA complex"/>
    <property type="evidence" value="ECO:0007669"/>
    <property type="project" value="TreeGrafter"/>
</dbReference>
<evidence type="ECO:0000259" key="8">
    <source>
        <dbReference type="PROSITE" id="PS50110"/>
    </source>
</evidence>
<dbReference type="SMART" id="SM00862">
    <property type="entry name" value="Trans_reg_C"/>
    <property type="match status" value="1"/>
</dbReference>
<dbReference type="InterPro" id="IPR011006">
    <property type="entry name" value="CheY-like_superfamily"/>
</dbReference>
<dbReference type="Gene3D" id="1.10.10.10">
    <property type="entry name" value="Winged helix-like DNA-binding domain superfamily/Winged helix DNA-binding domain"/>
    <property type="match status" value="1"/>
</dbReference>
<dbReference type="AlphaFoldDB" id="A0A446CD29"/>
<feature type="DNA-binding region" description="OmpR/PhoB-type" evidence="7">
    <location>
        <begin position="125"/>
        <end position="226"/>
    </location>
</feature>
<feature type="domain" description="Response regulatory" evidence="8">
    <location>
        <begin position="3"/>
        <end position="117"/>
    </location>
</feature>
<evidence type="ECO:0000256" key="5">
    <source>
        <dbReference type="ARBA" id="ARBA00023163"/>
    </source>
</evidence>
<dbReference type="InterPro" id="IPR003323">
    <property type="entry name" value="OTU_dom"/>
</dbReference>
<keyword evidence="2" id="KW-0902">Two-component regulatory system</keyword>
<protein>
    <submittedName>
        <fullName evidence="12">Response regulator transcription factor</fullName>
    </submittedName>
    <submittedName>
        <fullName evidence="11">Transcriptional regulatory protein OmpR</fullName>
    </submittedName>
</protein>
<dbReference type="Proteomes" id="UP001456224">
    <property type="component" value="Chromosome"/>
</dbReference>
<dbReference type="OrthoDB" id="5571399at2"/>
<sequence length="232" mass="25507">MVGVIVLEDEPVLRQELGDFLADLGYAPLCLANLEAFEQGFDPVRHRLAIIDIGLPDGCGLELIQRLRSAGEPVGIIVFSARNTSADQVRGLTVGADHYLGKGSDLDVLAATLAALARRLDLRAPQAPRQPDCWRLDLRPRVLHIPGAPTVPLSQQDAVVLSCLMSRAGQNVARWEIIEALGEDYLQYDQRRLDTQMSRLRRRIGSLSGQALPVKTVRNSGFCFYQAAEVLK</sequence>
<dbReference type="InterPro" id="IPR016032">
    <property type="entry name" value="Sig_transdc_resp-reg_C-effctor"/>
</dbReference>
<dbReference type="SUPFAM" id="SSF46894">
    <property type="entry name" value="C-terminal effector domain of the bipartite response regulators"/>
    <property type="match status" value="1"/>
</dbReference>
<feature type="domain" description="OmpR/PhoB-type" evidence="10">
    <location>
        <begin position="125"/>
        <end position="226"/>
    </location>
</feature>
<evidence type="ECO:0000313" key="12">
    <source>
        <dbReference type="EMBL" id="WXR71111.1"/>
    </source>
</evidence>
<accession>A0A446CD29</accession>
<keyword evidence="5" id="KW-0804">Transcription</keyword>
<evidence type="ECO:0000256" key="1">
    <source>
        <dbReference type="ARBA" id="ARBA00022553"/>
    </source>
</evidence>
<evidence type="ECO:0000256" key="3">
    <source>
        <dbReference type="ARBA" id="ARBA00023015"/>
    </source>
</evidence>
<dbReference type="EMBL" id="CP148753">
    <property type="protein sequence ID" value="WXR71111.1"/>
    <property type="molecule type" value="Genomic_DNA"/>
</dbReference>
<reference evidence="11 13" key="1">
    <citation type="submission" date="2018-07" db="EMBL/GenBank/DDBJ databases">
        <authorList>
            <person name="Peeters C."/>
        </authorList>
    </citation>
    <scope>NUCLEOTIDE SEQUENCE [LARGE SCALE GENOMIC DNA]</scope>
    <source>
        <strain evidence="11 13">LMG 30378</strain>
    </source>
</reference>
<organism evidence="11 13">
    <name type="scientific">Achromobacter veterisilvae</name>
    <dbReference type="NCBI Taxonomy" id="2069367"/>
    <lineage>
        <taxon>Bacteria</taxon>
        <taxon>Pseudomonadati</taxon>
        <taxon>Pseudomonadota</taxon>
        <taxon>Betaproteobacteria</taxon>
        <taxon>Burkholderiales</taxon>
        <taxon>Alcaligenaceae</taxon>
        <taxon>Achromobacter</taxon>
    </lineage>
</organism>
<dbReference type="PROSITE" id="PS50802">
    <property type="entry name" value="OTU"/>
    <property type="match status" value="1"/>
</dbReference>
<evidence type="ECO:0000259" key="10">
    <source>
        <dbReference type="PROSITE" id="PS51755"/>
    </source>
</evidence>
<dbReference type="InterPro" id="IPR001867">
    <property type="entry name" value="OmpR/PhoB-type_DNA-bd"/>
</dbReference>
<dbReference type="SUPFAM" id="SSF52172">
    <property type="entry name" value="CheY-like"/>
    <property type="match status" value="1"/>
</dbReference>
<evidence type="ECO:0000256" key="6">
    <source>
        <dbReference type="PROSITE-ProRule" id="PRU00169"/>
    </source>
</evidence>
<dbReference type="GO" id="GO:0005829">
    <property type="term" value="C:cytosol"/>
    <property type="evidence" value="ECO:0007669"/>
    <property type="project" value="TreeGrafter"/>
</dbReference>
<proteinExistence type="predicted"/>
<evidence type="ECO:0000256" key="2">
    <source>
        <dbReference type="ARBA" id="ARBA00023012"/>
    </source>
</evidence>
<name>A0A446CD29_9BURK</name>
<dbReference type="GO" id="GO:0000976">
    <property type="term" value="F:transcription cis-regulatory region binding"/>
    <property type="evidence" value="ECO:0007669"/>
    <property type="project" value="TreeGrafter"/>
</dbReference>
<dbReference type="RefSeq" id="WP_129240472.1">
    <property type="nucleotide sequence ID" value="NZ_CP148753.1"/>
</dbReference>
<evidence type="ECO:0000313" key="13">
    <source>
        <dbReference type="Proteomes" id="UP000289465"/>
    </source>
</evidence>
<evidence type="ECO:0000259" key="9">
    <source>
        <dbReference type="PROSITE" id="PS50802"/>
    </source>
</evidence>
<dbReference type="PANTHER" id="PTHR48111">
    <property type="entry name" value="REGULATOR OF RPOS"/>
    <property type="match status" value="1"/>
</dbReference>
<evidence type="ECO:0000256" key="7">
    <source>
        <dbReference type="PROSITE-ProRule" id="PRU01091"/>
    </source>
</evidence>
<dbReference type="GO" id="GO:0000156">
    <property type="term" value="F:phosphorelay response regulator activity"/>
    <property type="evidence" value="ECO:0007669"/>
    <property type="project" value="TreeGrafter"/>
</dbReference>
<dbReference type="InterPro" id="IPR039420">
    <property type="entry name" value="WalR-like"/>
</dbReference>
<dbReference type="PROSITE" id="PS51755">
    <property type="entry name" value="OMPR_PHOB"/>
    <property type="match status" value="1"/>
</dbReference>
<dbReference type="Proteomes" id="UP000289465">
    <property type="component" value="Unassembled WGS sequence"/>
</dbReference>
<keyword evidence="14" id="KW-1185">Reference proteome</keyword>
<dbReference type="Pfam" id="PF00486">
    <property type="entry name" value="Trans_reg_C"/>
    <property type="match status" value="1"/>
</dbReference>
<dbReference type="Gene3D" id="3.40.50.2300">
    <property type="match status" value="1"/>
</dbReference>
<dbReference type="GO" id="GO:0006355">
    <property type="term" value="P:regulation of DNA-templated transcription"/>
    <property type="evidence" value="ECO:0007669"/>
    <property type="project" value="InterPro"/>
</dbReference>
<dbReference type="PANTHER" id="PTHR48111:SF1">
    <property type="entry name" value="TWO-COMPONENT RESPONSE REGULATOR ORR33"/>
    <property type="match status" value="1"/>
</dbReference>
<evidence type="ECO:0000313" key="11">
    <source>
        <dbReference type="EMBL" id="SSW65739.1"/>
    </source>
</evidence>
<evidence type="ECO:0000256" key="4">
    <source>
        <dbReference type="ARBA" id="ARBA00023125"/>
    </source>
</evidence>
<dbReference type="CDD" id="cd00383">
    <property type="entry name" value="trans_reg_C"/>
    <property type="match status" value="1"/>
</dbReference>